<accession>A0A5E7RM77</accession>
<organism evidence="1 2">
    <name type="scientific">Pseudomonas fluorescens</name>
    <dbReference type="NCBI Taxonomy" id="294"/>
    <lineage>
        <taxon>Bacteria</taxon>
        <taxon>Pseudomonadati</taxon>
        <taxon>Pseudomonadota</taxon>
        <taxon>Gammaproteobacteria</taxon>
        <taxon>Pseudomonadales</taxon>
        <taxon>Pseudomonadaceae</taxon>
        <taxon>Pseudomonas</taxon>
    </lineage>
</organism>
<name>A0A5E7RM77_PSEFL</name>
<evidence type="ECO:0000313" key="1">
    <source>
        <dbReference type="EMBL" id="VVP75084.1"/>
    </source>
</evidence>
<dbReference type="RefSeq" id="WP_060539791.1">
    <property type="nucleotide sequence ID" value="NZ_CABVJB010000002.1"/>
</dbReference>
<gene>
    <name evidence="1" type="ORF">PS922_01257</name>
</gene>
<protein>
    <submittedName>
        <fullName evidence="1">Uncharacterized protein</fullName>
    </submittedName>
</protein>
<sequence length="124" mass="13246">MDLKDFISTSLTQIAEGILAASEALKDTDAVVNPTRLTTYSNAAQGFGRTTERNDSEGRLVERVTFDVAVSTEGETQGKAGLKVGVASFGVNVGGDMKEKAGKESRIQFTIPMVFPSVRTKTVE</sequence>
<dbReference type="EMBL" id="CABVJB010000002">
    <property type="protein sequence ID" value="VVP75084.1"/>
    <property type="molecule type" value="Genomic_DNA"/>
</dbReference>
<dbReference type="AlphaFoldDB" id="A0A5E7RM77"/>
<proteinExistence type="predicted"/>
<reference evidence="1 2" key="1">
    <citation type="submission" date="2019-09" db="EMBL/GenBank/DDBJ databases">
        <authorList>
            <person name="Chandra G."/>
            <person name="Truman W A."/>
        </authorList>
    </citation>
    <scope>NUCLEOTIDE SEQUENCE [LARGE SCALE GENOMIC DNA]</scope>
    <source>
        <strain evidence="1">PS922</strain>
    </source>
</reference>
<dbReference type="Proteomes" id="UP000325565">
    <property type="component" value="Unassembled WGS sequence"/>
</dbReference>
<evidence type="ECO:0000313" key="2">
    <source>
        <dbReference type="Proteomes" id="UP000325565"/>
    </source>
</evidence>